<keyword evidence="3" id="KW-0560">Oxidoreductase</keyword>
<evidence type="ECO:0000256" key="4">
    <source>
        <dbReference type="ARBA" id="ARBA00023027"/>
    </source>
</evidence>
<dbReference type="PANTHER" id="PTHR43616:SF5">
    <property type="entry name" value="GLYCEROL DEHYDROGENASE 1"/>
    <property type="match status" value="1"/>
</dbReference>
<dbReference type="SUPFAM" id="SSF56796">
    <property type="entry name" value="Dehydroquinate synthase-like"/>
    <property type="match status" value="1"/>
</dbReference>
<dbReference type="EMBL" id="LVHI01000037">
    <property type="protein sequence ID" value="OAK51773.1"/>
    <property type="molecule type" value="Genomic_DNA"/>
</dbReference>
<evidence type="ECO:0000256" key="7">
    <source>
        <dbReference type="ARBA" id="ARBA00040132"/>
    </source>
</evidence>
<dbReference type="AlphaFoldDB" id="A0A177Y8F9"/>
<dbReference type="Gene3D" id="3.40.50.1970">
    <property type="match status" value="1"/>
</dbReference>
<dbReference type="GO" id="GO:0046872">
    <property type="term" value="F:metal ion binding"/>
    <property type="evidence" value="ECO:0007669"/>
    <property type="project" value="UniProtKB-KW"/>
</dbReference>
<comment type="similarity">
    <text evidence="1">Belongs to the iron-containing alcohol dehydrogenase family.</text>
</comment>
<dbReference type="Proteomes" id="UP000077519">
    <property type="component" value="Unassembled WGS sequence"/>
</dbReference>
<dbReference type="PIRSF" id="PIRSF000112">
    <property type="entry name" value="Glycerol_dehydrogenase"/>
    <property type="match status" value="1"/>
</dbReference>
<name>A0A177Y8F9_9NOCA</name>
<dbReference type="GO" id="GO:0008888">
    <property type="term" value="F:glycerol dehydrogenase (NAD+) activity"/>
    <property type="evidence" value="ECO:0007669"/>
    <property type="project" value="UniProtKB-EC"/>
</dbReference>
<comment type="caution">
    <text evidence="13">The sequence shown here is derived from an EMBL/GenBank/DDBJ whole genome shotgun (WGS) entry which is preliminary data.</text>
</comment>
<feature type="binding site" evidence="9">
    <location>
        <position position="274"/>
    </location>
    <ligand>
        <name>glycerol</name>
        <dbReference type="ChEBI" id="CHEBI:17754"/>
    </ligand>
</feature>
<dbReference type="InterPro" id="IPR016205">
    <property type="entry name" value="Glycerol_DH"/>
</dbReference>
<dbReference type="Gene3D" id="1.20.1090.10">
    <property type="entry name" value="Dehydroquinate synthase-like - alpha domain"/>
    <property type="match status" value="1"/>
</dbReference>
<evidence type="ECO:0000256" key="1">
    <source>
        <dbReference type="ARBA" id="ARBA00007358"/>
    </source>
</evidence>
<feature type="binding site" evidence="11">
    <location>
        <begin position="97"/>
        <end position="101"/>
    </location>
    <ligand>
        <name>NAD(+)</name>
        <dbReference type="ChEBI" id="CHEBI:57540"/>
    </ligand>
</feature>
<accession>A0A177Y8F9</accession>
<evidence type="ECO:0000259" key="12">
    <source>
        <dbReference type="Pfam" id="PF00465"/>
    </source>
</evidence>
<protein>
    <recommendedName>
        <fullName evidence="7">Glycerol dehydrogenase</fullName>
        <ecNumber evidence="6">1.1.1.6</ecNumber>
    </recommendedName>
</protein>
<keyword evidence="4 11" id="KW-0520">NAD</keyword>
<dbReference type="NCBIfam" id="NF006941">
    <property type="entry name" value="PRK09423.1"/>
    <property type="match status" value="1"/>
</dbReference>
<feature type="binding site" evidence="11">
    <location>
        <position position="134"/>
    </location>
    <ligand>
        <name>NAD(+)</name>
        <dbReference type="ChEBI" id="CHEBI:57540"/>
    </ligand>
</feature>
<dbReference type="PROSITE" id="PS00913">
    <property type="entry name" value="ADH_IRON_1"/>
    <property type="match status" value="1"/>
</dbReference>
<evidence type="ECO:0000256" key="5">
    <source>
        <dbReference type="ARBA" id="ARBA00037918"/>
    </source>
</evidence>
<evidence type="ECO:0000313" key="14">
    <source>
        <dbReference type="Proteomes" id="UP000077519"/>
    </source>
</evidence>
<comment type="catalytic activity">
    <reaction evidence="8">
        <text>glycerol + NAD(+) = dihydroxyacetone + NADH + H(+)</text>
        <dbReference type="Rhea" id="RHEA:13769"/>
        <dbReference type="ChEBI" id="CHEBI:15378"/>
        <dbReference type="ChEBI" id="CHEBI:16016"/>
        <dbReference type="ChEBI" id="CHEBI:17754"/>
        <dbReference type="ChEBI" id="CHEBI:57540"/>
        <dbReference type="ChEBI" id="CHEBI:57945"/>
        <dbReference type="EC" id="1.1.1.6"/>
    </reaction>
</comment>
<feature type="binding site" evidence="10">
    <location>
        <position position="274"/>
    </location>
    <ligand>
        <name>Zn(2+)</name>
        <dbReference type="ChEBI" id="CHEBI:29105"/>
        <note>catalytic</note>
    </ligand>
</feature>
<evidence type="ECO:0000256" key="11">
    <source>
        <dbReference type="PIRSR" id="PIRSR000112-3"/>
    </source>
</evidence>
<feature type="binding site" evidence="11">
    <location>
        <begin position="119"/>
        <end position="122"/>
    </location>
    <ligand>
        <name>NAD(+)</name>
        <dbReference type="ChEBI" id="CHEBI:57540"/>
    </ligand>
</feature>
<feature type="binding site" evidence="9">
    <location>
        <position position="174"/>
    </location>
    <ligand>
        <name>glycerol</name>
        <dbReference type="ChEBI" id="CHEBI:17754"/>
    </ligand>
</feature>
<dbReference type="InterPro" id="IPR018211">
    <property type="entry name" value="ADH_Fe_CS"/>
</dbReference>
<evidence type="ECO:0000256" key="6">
    <source>
        <dbReference type="ARBA" id="ARBA00039147"/>
    </source>
</evidence>
<dbReference type="PANTHER" id="PTHR43616">
    <property type="entry name" value="GLYCEROL DEHYDROGENASE"/>
    <property type="match status" value="1"/>
</dbReference>
<evidence type="ECO:0000256" key="2">
    <source>
        <dbReference type="ARBA" id="ARBA00022723"/>
    </source>
</evidence>
<keyword evidence="14" id="KW-1185">Reference proteome</keyword>
<feature type="binding site" evidence="10">
    <location>
        <position position="124"/>
    </location>
    <ligand>
        <name>glycerol</name>
        <dbReference type="ChEBI" id="CHEBI:17754"/>
    </ligand>
</feature>
<dbReference type="EC" id="1.1.1.6" evidence="6"/>
<dbReference type="InterPro" id="IPR001670">
    <property type="entry name" value="ADH_Fe/GldA"/>
</dbReference>
<organism evidence="13 14">
    <name type="scientific">Rhodococcoides kyotonense</name>
    <dbReference type="NCBI Taxonomy" id="398843"/>
    <lineage>
        <taxon>Bacteria</taxon>
        <taxon>Bacillati</taxon>
        <taxon>Actinomycetota</taxon>
        <taxon>Actinomycetes</taxon>
        <taxon>Mycobacteriales</taxon>
        <taxon>Nocardiaceae</taxon>
        <taxon>Rhodococcoides</taxon>
    </lineage>
</organism>
<dbReference type="CDD" id="cd08170">
    <property type="entry name" value="GlyDH"/>
    <property type="match status" value="1"/>
</dbReference>
<comment type="cofactor">
    <cofactor evidence="9">
        <name>Zn(2+)</name>
        <dbReference type="ChEBI" id="CHEBI:29105"/>
    </cofactor>
    <text evidence="9">Binds 1 zinc ion per subunit.</text>
</comment>
<sequence>MTVDYRQFGAPRRYIQGPDVIRDLASFVAEHGRRPLVVVDEFVLATLGSVVTGSFEESGTDYEVLTCSGDVTRPNIAEHAALVRDRRRDVVVGIGGGKALDLAKGIAIDLGAEMVTCPTIASNDGPTARILAIYNESHVLCEVGNLEFNPSCVVVDTALIARAPVQFLISGIGDAVAKKFEADACRLGTGNTMQGTRPLDIGSIVTAGCYDMLATHAVDAVKAVENDELTPAVESVVEAVVLLSGIGYENGGLSIAHCMTRGLMAGRGTRSVLHGYHVAYGLLVQLALERHHDDVVGEVTDLLSAVQLPTSLADMGMHDATPDEIRELAVAAMSAPHIRNTIAEVTVETLVAAIETVEARALERAPKEPPRARA</sequence>
<keyword evidence="2 9" id="KW-0479">Metal-binding</keyword>
<dbReference type="RefSeq" id="WP_068430502.1">
    <property type="nucleotide sequence ID" value="NZ_LVHI01000037.1"/>
</dbReference>
<proteinExistence type="inferred from homology"/>
<gene>
    <name evidence="13" type="ORF">A3K89_10930</name>
</gene>
<feature type="binding site" evidence="9">
    <location>
        <position position="257"/>
    </location>
    <ligand>
        <name>glycerol</name>
        <dbReference type="ChEBI" id="CHEBI:17754"/>
    </ligand>
</feature>
<reference evidence="13 14" key="1">
    <citation type="submission" date="2016-03" db="EMBL/GenBank/DDBJ databases">
        <title>Genome sequence of Rhodococcus kyotonensis KB10.</title>
        <authorList>
            <person name="Jeong H."/>
            <person name="Hong C.E."/>
            <person name="Jo S.H."/>
            <person name="Park J.M."/>
        </authorList>
    </citation>
    <scope>NUCLEOTIDE SEQUENCE [LARGE SCALE GENOMIC DNA]</scope>
    <source>
        <strain evidence="13 14">KB10</strain>
    </source>
</reference>
<evidence type="ECO:0000256" key="9">
    <source>
        <dbReference type="PIRSR" id="PIRSR000112-1"/>
    </source>
</evidence>
<dbReference type="Pfam" id="PF00465">
    <property type="entry name" value="Fe-ADH"/>
    <property type="match status" value="1"/>
</dbReference>
<evidence type="ECO:0000256" key="10">
    <source>
        <dbReference type="PIRSR" id="PIRSR000112-2"/>
    </source>
</evidence>
<keyword evidence="9" id="KW-0862">Zinc</keyword>
<evidence type="ECO:0000256" key="8">
    <source>
        <dbReference type="ARBA" id="ARBA00049006"/>
    </source>
</evidence>
<evidence type="ECO:0000313" key="13">
    <source>
        <dbReference type="EMBL" id="OAK51773.1"/>
    </source>
</evidence>
<evidence type="ECO:0000256" key="3">
    <source>
        <dbReference type="ARBA" id="ARBA00023002"/>
    </source>
</evidence>
<feature type="domain" description="Alcohol dehydrogenase iron-type/glycerol dehydrogenase GldA" evidence="12">
    <location>
        <begin position="11"/>
        <end position="157"/>
    </location>
</feature>
<comment type="pathway">
    <text evidence="5">Polyol metabolism; glycerol fermentation; glycerone phosphate from glycerol (oxidative route): step 1/2.</text>
</comment>